<comment type="caution">
    <text evidence="6">The sequence shown here is derived from an EMBL/GenBank/DDBJ whole genome shotgun (WGS) entry which is preliminary data.</text>
</comment>
<dbReference type="InterPro" id="IPR001360">
    <property type="entry name" value="Glyco_hydro_1"/>
</dbReference>
<evidence type="ECO:0000256" key="4">
    <source>
        <dbReference type="PROSITE-ProRule" id="PRU10055"/>
    </source>
</evidence>
<name>A0ABR2HCQ7_9EUKA</name>
<dbReference type="EMBL" id="JAPFFF010000032">
    <property type="protein sequence ID" value="KAK8844486.1"/>
    <property type="molecule type" value="Genomic_DNA"/>
</dbReference>
<accession>A0ABR2HCQ7</accession>
<dbReference type="Gene3D" id="3.20.20.80">
    <property type="entry name" value="Glycosidases"/>
    <property type="match status" value="1"/>
</dbReference>
<dbReference type="InterPro" id="IPR018120">
    <property type="entry name" value="Glyco_hydro_1_AS"/>
</dbReference>
<protein>
    <submittedName>
        <fullName evidence="6">Uncharacterized protein</fullName>
    </submittedName>
</protein>
<comment type="similarity">
    <text evidence="1 5">Belongs to the glycosyl hydrolase 1 family.</text>
</comment>
<dbReference type="InterPro" id="IPR017853">
    <property type="entry name" value="GH"/>
</dbReference>
<evidence type="ECO:0000313" key="6">
    <source>
        <dbReference type="EMBL" id="KAK8844486.1"/>
    </source>
</evidence>
<reference evidence="6 7" key="1">
    <citation type="submission" date="2024-04" db="EMBL/GenBank/DDBJ databases">
        <title>Tritrichomonas musculus Genome.</title>
        <authorList>
            <person name="Alves-Ferreira E."/>
            <person name="Grigg M."/>
            <person name="Lorenzi H."/>
            <person name="Galac M."/>
        </authorList>
    </citation>
    <scope>NUCLEOTIDE SEQUENCE [LARGE SCALE GENOMIC DNA]</scope>
    <source>
        <strain evidence="6 7">EAF2021</strain>
    </source>
</reference>
<organism evidence="6 7">
    <name type="scientific">Tritrichomonas musculus</name>
    <dbReference type="NCBI Taxonomy" id="1915356"/>
    <lineage>
        <taxon>Eukaryota</taxon>
        <taxon>Metamonada</taxon>
        <taxon>Parabasalia</taxon>
        <taxon>Tritrichomonadida</taxon>
        <taxon>Tritrichomonadidae</taxon>
        <taxon>Tritrichomonas</taxon>
    </lineage>
</organism>
<feature type="active site" description="Nucleophile" evidence="4">
    <location>
        <position position="317"/>
    </location>
</feature>
<evidence type="ECO:0000256" key="5">
    <source>
        <dbReference type="RuleBase" id="RU003690"/>
    </source>
</evidence>
<dbReference type="PANTHER" id="PTHR10353">
    <property type="entry name" value="GLYCOSYL HYDROLASE"/>
    <property type="match status" value="1"/>
</dbReference>
<dbReference type="Pfam" id="PF00232">
    <property type="entry name" value="Glyco_hydro_1"/>
    <property type="match status" value="2"/>
</dbReference>
<evidence type="ECO:0000256" key="2">
    <source>
        <dbReference type="ARBA" id="ARBA00022801"/>
    </source>
</evidence>
<sequence length="398" mass="45447">MEQLEHSNFTEPSLDAVDHYHHYEEDIKLLANSGLNSYRFSIEWARIEPEKGQYDDNEIEHYRKVLKFCRLNNVTPIVTMHHFSSPKWLISEGGWESEKTVGYFKNYCHYVVSKLGDMMCYVCTINEANMGLQIASLSKSIMRRMGVMPQIGINFDQIIEKFLPPEHHQQRKEAAAAFGLANPSDVHDFLSVRTTEGDMLTMRAHVAAREAMKKVCPHLQIGVTLSLHDLQPQKGGNEIAKKEWESDFSHYLPFIKDDDFIGVQSYSRKRIDENGDMGNEDGVELTQMNYEFYPKAIGNVIRKVAAELPGKTILVTENGIATSDDTRRVEFIKEATEGVQACIADGIPVKGYFYWSLLDNFEWQKGFSMTFGLIAVDRTTQTRHPKKSLTFLGGLIEK</sequence>
<dbReference type="Proteomes" id="UP001470230">
    <property type="component" value="Unassembled WGS sequence"/>
</dbReference>
<gene>
    <name evidence="6" type="ORF">M9Y10_024346</name>
</gene>
<keyword evidence="2" id="KW-0378">Hydrolase</keyword>
<keyword evidence="7" id="KW-1185">Reference proteome</keyword>
<keyword evidence="3" id="KW-0326">Glycosidase</keyword>
<dbReference type="PANTHER" id="PTHR10353:SF209">
    <property type="entry name" value="GALACTOLIPID GALACTOSYLTRANSFERASE SFR2, CHLOROPLASTIC"/>
    <property type="match status" value="1"/>
</dbReference>
<evidence type="ECO:0000256" key="1">
    <source>
        <dbReference type="ARBA" id="ARBA00010838"/>
    </source>
</evidence>
<proteinExistence type="inferred from homology"/>
<evidence type="ECO:0000256" key="3">
    <source>
        <dbReference type="ARBA" id="ARBA00023295"/>
    </source>
</evidence>
<dbReference type="PROSITE" id="PS00572">
    <property type="entry name" value="GLYCOSYL_HYDROL_F1_1"/>
    <property type="match status" value="1"/>
</dbReference>
<dbReference type="SUPFAM" id="SSF51445">
    <property type="entry name" value="(Trans)glycosidases"/>
    <property type="match status" value="1"/>
</dbReference>
<evidence type="ECO:0000313" key="7">
    <source>
        <dbReference type="Proteomes" id="UP001470230"/>
    </source>
</evidence>
<dbReference type="PRINTS" id="PR00131">
    <property type="entry name" value="GLHYDRLASE1"/>
</dbReference>